<reference evidence="1 2" key="1">
    <citation type="submission" date="2014-07" db="EMBL/GenBank/DDBJ databases">
        <authorList>
            <person name="McCorrison J."/>
            <person name="Sanka R."/>
            <person name="Torralba M."/>
            <person name="Gillis M."/>
            <person name="Haft D.H."/>
            <person name="Methe B."/>
            <person name="Sutton G."/>
            <person name="Nelson K.E."/>
        </authorList>
    </citation>
    <scope>NUCLEOTIDE SEQUENCE [LARGE SCALE GENOMIC DNA]</scope>
    <source>
        <strain evidence="1 2">DNF00058</strain>
    </source>
</reference>
<dbReference type="RefSeq" id="WP_156098342.1">
    <property type="nucleotide sequence ID" value="NZ_JRNU01000012.1"/>
</dbReference>
<proteinExistence type="predicted"/>
<protein>
    <submittedName>
        <fullName evidence="1">Uncharacterized protein</fullName>
    </submittedName>
</protein>
<keyword evidence="2" id="KW-1185">Reference proteome</keyword>
<name>A0A096B0C1_9BACT</name>
<dbReference type="OrthoDB" id="1082314at2"/>
<organism evidence="1 2">
    <name type="scientific">Prevotella amnii DNF00058</name>
    <dbReference type="NCBI Taxonomy" id="1401066"/>
    <lineage>
        <taxon>Bacteria</taxon>
        <taxon>Pseudomonadati</taxon>
        <taxon>Bacteroidota</taxon>
        <taxon>Bacteroidia</taxon>
        <taxon>Bacteroidales</taxon>
        <taxon>Prevotellaceae</taxon>
        <taxon>Prevotella</taxon>
    </lineage>
</organism>
<evidence type="ECO:0000313" key="1">
    <source>
        <dbReference type="EMBL" id="KGF52416.1"/>
    </source>
</evidence>
<gene>
    <name evidence="1" type="ORF">HMPREF9302_03835</name>
</gene>
<accession>A0A096B0C1</accession>
<evidence type="ECO:0000313" key="2">
    <source>
        <dbReference type="Proteomes" id="UP000029614"/>
    </source>
</evidence>
<comment type="caution">
    <text evidence="1">The sequence shown here is derived from an EMBL/GenBank/DDBJ whole genome shotgun (WGS) entry which is preliminary data.</text>
</comment>
<dbReference type="Proteomes" id="UP000029614">
    <property type="component" value="Unassembled WGS sequence"/>
</dbReference>
<dbReference type="EMBL" id="JRNU01000012">
    <property type="protein sequence ID" value="KGF52416.1"/>
    <property type="molecule type" value="Genomic_DNA"/>
</dbReference>
<sequence>MKTELTDFRFEFAGYGHYKVTYTSPTTGKQWSTTTNDMPLIDATYHEEYPKRKDLESLKKLCKQKGSLYIY</sequence>
<dbReference type="AlphaFoldDB" id="A0A096B0C1"/>